<gene>
    <name evidence="3" type="ORF">AAE3_LOCUS13262</name>
</gene>
<dbReference type="OrthoDB" id="9451547at2759"/>
<sequence>MLSLRLTGVLVLASRLHPASCSTLLSESNTIVLPRSTNEDLRTPAQIFLNCFFTLLLCIWFCGRPNIPVKPPPHKTWYESWLPALGARIRITIWLLLSPQLILVWAVRQWRGATSLKHTYANQGPGWTRVHGFMMNMGGFVLYKDGRPIQALSRKRFASLLRVAAIEFPWVTEEEITDRGKSSWALVLLFAVQTGWFVVQCIARLVKHGRFAVTLLELETWAIVVVSWVIAGVFWEKPLDARVPIRVDLKIEMEISKDETPDVAPFFPSTWRDSNREETIQKKVLSRIAEEYGLDPEPPRRKLHLSTFQTIAATLIFPFVWPIARIYMDHLAITCYPKSINLRALTAPTFYHTDEKTFADLGWQRGSEMLLGFVGALIGGAHFVLWGSTFPNHSWDLLWRFSIFSTTAVPGLFFILHLLDALADRLPPFSLIRRFSQDFFAFALAILGVLGHLVYAAARVIILVQALVSLTFLTIPNIQTVEWTGYIPHLG</sequence>
<organism evidence="3 4">
    <name type="scientific">Cyclocybe aegerita</name>
    <name type="common">Black poplar mushroom</name>
    <name type="synonym">Agrocybe aegerita</name>
    <dbReference type="NCBI Taxonomy" id="1973307"/>
    <lineage>
        <taxon>Eukaryota</taxon>
        <taxon>Fungi</taxon>
        <taxon>Dikarya</taxon>
        <taxon>Basidiomycota</taxon>
        <taxon>Agaricomycotina</taxon>
        <taxon>Agaricomycetes</taxon>
        <taxon>Agaricomycetidae</taxon>
        <taxon>Agaricales</taxon>
        <taxon>Agaricineae</taxon>
        <taxon>Bolbitiaceae</taxon>
        <taxon>Cyclocybe</taxon>
    </lineage>
</organism>
<dbReference type="PANTHER" id="PTHR35043:SF7">
    <property type="entry name" value="TRANSCRIPTION FACTOR DOMAIN-CONTAINING PROTEIN"/>
    <property type="match status" value="1"/>
</dbReference>
<proteinExistence type="predicted"/>
<accession>A0A8S0W158</accession>
<feature type="transmembrane region" description="Helical" evidence="1">
    <location>
        <begin position="218"/>
        <end position="235"/>
    </location>
</feature>
<feature type="transmembrane region" description="Helical" evidence="1">
    <location>
        <begin position="369"/>
        <end position="386"/>
    </location>
</feature>
<keyword evidence="1" id="KW-0812">Transmembrane</keyword>
<name>A0A8S0W158_CYCAE</name>
<feature type="signal peptide" evidence="2">
    <location>
        <begin position="1"/>
        <end position="21"/>
    </location>
</feature>
<dbReference type="EMBL" id="CACVBS010000101">
    <property type="protein sequence ID" value="CAA7271185.1"/>
    <property type="molecule type" value="Genomic_DNA"/>
</dbReference>
<evidence type="ECO:0000313" key="3">
    <source>
        <dbReference type="EMBL" id="CAA7271185.1"/>
    </source>
</evidence>
<evidence type="ECO:0000313" key="4">
    <source>
        <dbReference type="Proteomes" id="UP000467700"/>
    </source>
</evidence>
<feature type="transmembrane region" description="Helical" evidence="1">
    <location>
        <begin position="439"/>
        <end position="462"/>
    </location>
</feature>
<feature type="transmembrane region" description="Helical" evidence="1">
    <location>
        <begin position="303"/>
        <end position="324"/>
    </location>
</feature>
<feature type="transmembrane region" description="Helical" evidence="1">
    <location>
        <begin position="184"/>
        <end position="206"/>
    </location>
</feature>
<evidence type="ECO:0000256" key="1">
    <source>
        <dbReference type="SAM" id="Phobius"/>
    </source>
</evidence>
<dbReference type="AlphaFoldDB" id="A0A8S0W158"/>
<evidence type="ECO:0000256" key="2">
    <source>
        <dbReference type="SAM" id="SignalP"/>
    </source>
</evidence>
<dbReference type="PANTHER" id="PTHR35043">
    <property type="entry name" value="TRANSCRIPTION FACTOR DOMAIN-CONTAINING PROTEIN"/>
    <property type="match status" value="1"/>
</dbReference>
<keyword evidence="2" id="KW-0732">Signal</keyword>
<keyword evidence="4" id="KW-1185">Reference proteome</keyword>
<protein>
    <submittedName>
        <fullName evidence="3">Uncharacterized protein</fullName>
    </submittedName>
</protein>
<reference evidence="3 4" key="1">
    <citation type="submission" date="2020-01" db="EMBL/GenBank/DDBJ databases">
        <authorList>
            <person name="Gupta K D."/>
        </authorList>
    </citation>
    <scope>NUCLEOTIDE SEQUENCE [LARGE SCALE GENOMIC DNA]</scope>
</reference>
<feature type="chain" id="PRO_5035822610" evidence="2">
    <location>
        <begin position="22"/>
        <end position="491"/>
    </location>
</feature>
<feature type="transmembrane region" description="Helical" evidence="1">
    <location>
        <begin position="398"/>
        <end position="419"/>
    </location>
</feature>
<keyword evidence="1" id="KW-0472">Membrane</keyword>
<keyword evidence="1" id="KW-1133">Transmembrane helix</keyword>
<comment type="caution">
    <text evidence="3">The sequence shown here is derived from an EMBL/GenBank/DDBJ whole genome shotgun (WGS) entry which is preliminary data.</text>
</comment>
<dbReference type="Proteomes" id="UP000467700">
    <property type="component" value="Unassembled WGS sequence"/>
</dbReference>